<dbReference type="EMBL" id="JACNJZ010000091">
    <property type="protein sequence ID" value="MBC8317462.1"/>
    <property type="molecule type" value="Genomic_DNA"/>
</dbReference>
<dbReference type="GO" id="GO:0005524">
    <property type="term" value="F:ATP binding"/>
    <property type="evidence" value="ECO:0007669"/>
    <property type="project" value="UniProtKB-KW"/>
</dbReference>
<organism evidence="4 5">
    <name type="scientific">Candidatus Desulfobia pelagia</name>
    <dbReference type="NCBI Taxonomy" id="2841692"/>
    <lineage>
        <taxon>Bacteria</taxon>
        <taxon>Pseudomonadati</taxon>
        <taxon>Thermodesulfobacteriota</taxon>
        <taxon>Desulfobulbia</taxon>
        <taxon>Desulfobulbales</taxon>
        <taxon>Desulfobulbaceae</taxon>
        <taxon>Candidatus Desulfobia</taxon>
    </lineage>
</organism>
<dbReference type="InterPro" id="IPR042099">
    <property type="entry name" value="ANL_N_sf"/>
</dbReference>
<feature type="domain" description="AMP-dependent synthetase/ligase" evidence="3">
    <location>
        <begin position="29"/>
        <end position="437"/>
    </location>
</feature>
<evidence type="ECO:0000313" key="4">
    <source>
        <dbReference type="EMBL" id="MBC8317462.1"/>
    </source>
</evidence>
<dbReference type="InterPro" id="IPR000873">
    <property type="entry name" value="AMP-dep_synth/lig_dom"/>
</dbReference>
<evidence type="ECO:0000259" key="3">
    <source>
        <dbReference type="Pfam" id="PF00501"/>
    </source>
</evidence>
<sequence length="612" mass="68287">MNDTEKNLNTDIISANEAVTLPGLFLCRVSRSPQAIAYQQYAYEGEKWNSYTWAAMEQKITCWQKALTAEGLNPGDRVAIYLKNCVEWICFEQAAFSLRLVVVPVYNLDTPKNISYILQDSGCKIMLMDSMKNWQNLSAHQPNFPDLRHILYLEGAVKTETEKKIVFSKVANWLPDSIAAMNNHATDPYELATIIYTSGTTGRPKGVMLSHHNILWNSEAILKVVPAYPDDVFLSFLPLSHTFERTVGYYVPMMAGSQVVYARSVKDLAEDLLTIQSTVLISVPRIYERIYGRIQEQLKKKGPIAQKMFATTVEIGWRRFEASQGRRRADGVIDAILWPLLKRMVAQKVLRRLGGKVRLAVTGGAPLHERIGRLFIGLGLPLLQGYGLTECSPVVSANSIENNLPASVGPPLPDVEVRIGSDSELLVRCLGIMKGYWNQPASTAEVIDENGWLHTGDVVEIKDGRIYISGRLKEILVTSTGEKIPPASLEMALTEDPLFYQAMVVGEGKPYLAALIVFDRMAWQGFARGLSLDPGDPSSLVSPVIVSKVLQKIEGLISAFPSYARIRAVHLSTDSWTFEEGLVTSLMKLKRHEIEKRFAEEIEVLYAGHDLP</sequence>
<dbReference type="PANTHER" id="PTHR43272:SF33">
    <property type="entry name" value="AMP-BINDING DOMAIN-CONTAINING PROTEIN-RELATED"/>
    <property type="match status" value="1"/>
</dbReference>
<dbReference type="AlphaFoldDB" id="A0A8J6NDM0"/>
<keyword evidence="4" id="KW-0436">Ligase</keyword>
<dbReference type="Proteomes" id="UP000614424">
    <property type="component" value="Unassembled WGS sequence"/>
</dbReference>
<dbReference type="PANTHER" id="PTHR43272">
    <property type="entry name" value="LONG-CHAIN-FATTY-ACID--COA LIGASE"/>
    <property type="match status" value="1"/>
</dbReference>
<comment type="caution">
    <text evidence="4">The sequence shown here is derived from an EMBL/GenBank/DDBJ whole genome shotgun (WGS) entry which is preliminary data.</text>
</comment>
<dbReference type="SUPFAM" id="SSF56801">
    <property type="entry name" value="Acetyl-CoA synthetase-like"/>
    <property type="match status" value="1"/>
</dbReference>
<evidence type="ECO:0000256" key="2">
    <source>
        <dbReference type="ARBA" id="ARBA00022840"/>
    </source>
</evidence>
<keyword evidence="1" id="KW-0547">Nucleotide-binding</keyword>
<accession>A0A8J6NDM0</accession>
<dbReference type="InterPro" id="IPR020845">
    <property type="entry name" value="AMP-binding_CS"/>
</dbReference>
<proteinExistence type="predicted"/>
<dbReference type="Gene3D" id="3.40.50.12780">
    <property type="entry name" value="N-terminal domain of ligase-like"/>
    <property type="match status" value="1"/>
</dbReference>
<reference evidence="4 5" key="1">
    <citation type="submission" date="2020-08" db="EMBL/GenBank/DDBJ databases">
        <title>Bridging the membrane lipid divide: bacteria of the FCB group superphylum have the potential to synthesize archaeal ether lipids.</title>
        <authorList>
            <person name="Villanueva L."/>
            <person name="Von Meijenfeldt F.A.B."/>
            <person name="Westbye A.B."/>
            <person name="Yadav S."/>
            <person name="Hopmans E.C."/>
            <person name="Dutilh B.E."/>
            <person name="Sinninghe Damste J.S."/>
        </authorList>
    </citation>
    <scope>NUCLEOTIDE SEQUENCE [LARGE SCALE GENOMIC DNA]</scope>
    <source>
        <strain evidence="4">NIOZ-UU47</strain>
    </source>
</reference>
<dbReference type="PROSITE" id="PS00455">
    <property type="entry name" value="AMP_BINDING"/>
    <property type="match status" value="1"/>
</dbReference>
<dbReference type="GO" id="GO:0016020">
    <property type="term" value="C:membrane"/>
    <property type="evidence" value="ECO:0007669"/>
    <property type="project" value="TreeGrafter"/>
</dbReference>
<keyword evidence="2" id="KW-0067">ATP-binding</keyword>
<dbReference type="CDD" id="cd05907">
    <property type="entry name" value="VL_LC_FACS_like"/>
    <property type="match status" value="1"/>
</dbReference>
<evidence type="ECO:0000256" key="1">
    <source>
        <dbReference type="ARBA" id="ARBA00022741"/>
    </source>
</evidence>
<dbReference type="GO" id="GO:0004467">
    <property type="term" value="F:long-chain fatty acid-CoA ligase activity"/>
    <property type="evidence" value="ECO:0007669"/>
    <property type="project" value="TreeGrafter"/>
</dbReference>
<name>A0A8J6NDM0_9BACT</name>
<dbReference type="Pfam" id="PF23562">
    <property type="entry name" value="AMP-binding_C_3"/>
    <property type="match status" value="1"/>
</dbReference>
<protein>
    <submittedName>
        <fullName evidence="4">Long-chain fatty acid--CoA ligase</fullName>
    </submittedName>
</protein>
<gene>
    <name evidence="4" type="ORF">H8E41_06115</name>
</gene>
<evidence type="ECO:0000313" key="5">
    <source>
        <dbReference type="Proteomes" id="UP000614424"/>
    </source>
</evidence>
<dbReference type="Pfam" id="PF00501">
    <property type="entry name" value="AMP-binding"/>
    <property type="match status" value="1"/>
</dbReference>